<dbReference type="SUPFAM" id="SSF52047">
    <property type="entry name" value="RNI-like"/>
    <property type="match status" value="1"/>
</dbReference>
<organism evidence="1 3">
    <name type="scientific">Rotaria magnacalcarata</name>
    <dbReference type="NCBI Taxonomy" id="392030"/>
    <lineage>
        <taxon>Eukaryota</taxon>
        <taxon>Metazoa</taxon>
        <taxon>Spiralia</taxon>
        <taxon>Gnathifera</taxon>
        <taxon>Rotifera</taxon>
        <taxon>Eurotatoria</taxon>
        <taxon>Bdelloidea</taxon>
        <taxon>Philodinida</taxon>
        <taxon>Philodinidae</taxon>
        <taxon>Rotaria</taxon>
    </lineage>
</organism>
<dbReference type="AlphaFoldDB" id="A0A8S2XJJ6"/>
<reference evidence="1" key="1">
    <citation type="submission" date="2021-02" db="EMBL/GenBank/DDBJ databases">
        <authorList>
            <person name="Nowell W R."/>
        </authorList>
    </citation>
    <scope>NUCLEOTIDE SEQUENCE</scope>
</reference>
<sequence length="49" mass="5299">MLLVNKTLKELQISGNPIGDSGVNMIVDALKKNTTLESLDIGETKITIE</sequence>
<protein>
    <submittedName>
        <fullName evidence="1">Uncharacterized protein</fullName>
    </submittedName>
</protein>
<dbReference type="Gene3D" id="3.80.10.10">
    <property type="entry name" value="Ribonuclease Inhibitor"/>
    <property type="match status" value="1"/>
</dbReference>
<dbReference type="Pfam" id="PF13516">
    <property type="entry name" value="LRR_6"/>
    <property type="match status" value="2"/>
</dbReference>
<evidence type="ECO:0000313" key="3">
    <source>
        <dbReference type="Proteomes" id="UP000676336"/>
    </source>
</evidence>
<feature type="non-terminal residue" evidence="1">
    <location>
        <position position="49"/>
    </location>
</feature>
<evidence type="ECO:0000313" key="1">
    <source>
        <dbReference type="EMBL" id="CAF4496469.1"/>
    </source>
</evidence>
<dbReference type="InterPro" id="IPR001611">
    <property type="entry name" value="Leu-rich_rpt"/>
</dbReference>
<dbReference type="InterPro" id="IPR032675">
    <property type="entry name" value="LRR_dom_sf"/>
</dbReference>
<evidence type="ECO:0000313" key="2">
    <source>
        <dbReference type="EMBL" id="CAF4518251.1"/>
    </source>
</evidence>
<dbReference type="EMBL" id="CAJOBI010080472">
    <property type="protein sequence ID" value="CAF4496469.1"/>
    <property type="molecule type" value="Genomic_DNA"/>
</dbReference>
<name>A0A8S2XJJ6_9BILA</name>
<accession>A0A8S2XJJ6</accession>
<dbReference type="Proteomes" id="UP000676336">
    <property type="component" value="Unassembled WGS sequence"/>
</dbReference>
<comment type="caution">
    <text evidence="1">The sequence shown here is derived from an EMBL/GenBank/DDBJ whole genome shotgun (WGS) entry which is preliminary data.</text>
</comment>
<dbReference type="EMBL" id="CAJOBJ010085338">
    <property type="protein sequence ID" value="CAF4518251.1"/>
    <property type="molecule type" value="Genomic_DNA"/>
</dbReference>
<dbReference type="SMART" id="SM00368">
    <property type="entry name" value="LRR_RI"/>
    <property type="match status" value="1"/>
</dbReference>
<proteinExistence type="predicted"/>
<gene>
    <name evidence="2" type="ORF">GIL414_LOCUS35492</name>
    <name evidence="1" type="ORF">SMN809_LOCUS34717</name>
</gene>
<dbReference type="Proteomes" id="UP000681720">
    <property type="component" value="Unassembled WGS sequence"/>
</dbReference>